<reference evidence="7 8" key="1">
    <citation type="journal article" date="2017" name="Syst. Appl. Microbiol.">
        <title>Pseudomonas caspiana sp. nov., a citrus pathogen in the Pseudomonas syringae phylogenetic group.</title>
        <authorList>
            <person name="Busquets A."/>
            <person name="Gomila M."/>
            <person name="Beiki F."/>
            <person name="Mulet M."/>
            <person name="Rahimian H."/>
            <person name="Garcia-Valdes E."/>
            <person name="Lalucat J."/>
        </authorList>
    </citation>
    <scope>NUCLEOTIDE SEQUENCE [LARGE SCALE GENOMIC DNA]</scope>
    <source>
        <strain evidence="7 8">FBF102</strain>
    </source>
</reference>
<dbReference type="InterPro" id="IPR018313">
    <property type="entry name" value="SBP_3_CS"/>
</dbReference>
<dbReference type="InterPro" id="IPR051455">
    <property type="entry name" value="Bact_solute-bind_prot3"/>
</dbReference>
<dbReference type="GO" id="GO:0006865">
    <property type="term" value="P:amino acid transport"/>
    <property type="evidence" value="ECO:0007669"/>
    <property type="project" value="TreeGrafter"/>
</dbReference>
<dbReference type="PROSITE" id="PS01039">
    <property type="entry name" value="SBP_BACTERIAL_3"/>
    <property type="match status" value="1"/>
</dbReference>
<evidence type="ECO:0000256" key="1">
    <source>
        <dbReference type="ARBA" id="ARBA00010333"/>
    </source>
</evidence>
<keyword evidence="8" id="KW-1185">Reference proteome</keyword>
<dbReference type="OrthoDB" id="7241844at2"/>
<dbReference type="PANTHER" id="PTHR30085">
    <property type="entry name" value="AMINO ACID ABC TRANSPORTER PERMEASE"/>
    <property type="match status" value="1"/>
</dbReference>
<evidence type="ECO:0000256" key="2">
    <source>
        <dbReference type="ARBA" id="ARBA00022448"/>
    </source>
</evidence>
<keyword evidence="3 5" id="KW-0732">Signal</keyword>
<protein>
    <submittedName>
        <fullName evidence="7">Amino acid ABC transporter substrate-binding protein</fullName>
    </submittedName>
</protein>
<dbReference type="PANTHER" id="PTHR30085:SF6">
    <property type="entry name" value="ABC TRANSPORTER GLUTAMINE-BINDING PROTEIN GLNH"/>
    <property type="match status" value="1"/>
</dbReference>
<dbReference type="EMBL" id="LOHF01000038">
    <property type="protein sequence ID" value="OUM70948.1"/>
    <property type="molecule type" value="Genomic_DNA"/>
</dbReference>
<dbReference type="InterPro" id="IPR001638">
    <property type="entry name" value="Solute-binding_3/MltF_N"/>
</dbReference>
<comment type="caution">
    <text evidence="7">The sequence shown here is derived from an EMBL/GenBank/DDBJ whole genome shotgun (WGS) entry which is preliminary data.</text>
</comment>
<comment type="similarity">
    <text evidence="1 4">Belongs to the bacterial solute-binding protein 3 family.</text>
</comment>
<dbReference type="Gene3D" id="3.40.190.10">
    <property type="entry name" value="Periplasmic binding protein-like II"/>
    <property type="match status" value="2"/>
</dbReference>
<sequence>MKKVLLTLMGLMAATTVMADGLQDVKDRGTLRCATLTDSVPLGYQDPTTREIVGLDVDLCKSLAKHLGVKAELQGVAVSARIPTLISGRADVVAAALGYTKERAEQIDFSSAYYQVPIKVLVKGDSGIKTFADLADKRVSAIKSSTPELYARQQITDAKVVGFEDAPSAFLALQQGKVQGMAMTEPASIRFHTRSQNMRFLDQALHFEPNCVGVKKGETALTNAINQALVDMEASGELQALWDHWYGDQTEYKLVREKKLTALSDFQ</sequence>
<dbReference type="Pfam" id="PF00497">
    <property type="entry name" value="SBP_bac_3"/>
    <property type="match status" value="1"/>
</dbReference>
<dbReference type="GO" id="GO:0005576">
    <property type="term" value="C:extracellular region"/>
    <property type="evidence" value="ECO:0007669"/>
    <property type="project" value="TreeGrafter"/>
</dbReference>
<dbReference type="SUPFAM" id="SSF53850">
    <property type="entry name" value="Periplasmic binding protein-like II"/>
    <property type="match status" value="1"/>
</dbReference>
<dbReference type="SMART" id="SM00062">
    <property type="entry name" value="PBPb"/>
    <property type="match status" value="1"/>
</dbReference>
<evidence type="ECO:0000256" key="5">
    <source>
        <dbReference type="SAM" id="SignalP"/>
    </source>
</evidence>
<evidence type="ECO:0000313" key="8">
    <source>
        <dbReference type="Proteomes" id="UP000195440"/>
    </source>
</evidence>
<feature type="chain" id="PRO_5012779590" evidence="5">
    <location>
        <begin position="20"/>
        <end position="267"/>
    </location>
</feature>
<gene>
    <name evidence="7" type="ORF">AUC60_25895</name>
</gene>
<evidence type="ECO:0000259" key="6">
    <source>
        <dbReference type="SMART" id="SM00062"/>
    </source>
</evidence>
<evidence type="ECO:0000313" key="7">
    <source>
        <dbReference type="EMBL" id="OUM70948.1"/>
    </source>
</evidence>
<keyword evidence="2" id="KW-0813">Transport</keyword>
<name>A0A1Y3NTI5_9PSED</name>
<feature type="domain" description="Solute-binding protein family 3/N-terminal" evidence="6">
    <location>
        <begin position="30"/>
        <end position="249"/>
    </location>
</feature>
<organism evidence="7 8">
    <name type="scientific">Pseudomonas caspiana</name>
    <dbReference type="NCBI Taxonomy" id="1451454"/>
    <lineage>
        <taxon>Bacteria</taxon>
        <taxon>Pseudomonadati</taxon>
        <taxon>Pseudomonadota</taxon>
        <taxon>Gammaproteobacteria</taxon>
        <taxon>Pseudomonadales</taxon>
        <taxon>Pseudomonadaceae</taxon>
        <taxon>Pseudomonas</taxon>
    </lineage>
</organism>
<dbReference type="CDD" id="cd13689">
    <property type="entry name" value="PBP2_BsGlnH"/>
    <property type="match status" value="1"/>
</dbReference>
<evidence type="ECO:0000256" key="4">
    <source>
        <dbReference type="RuleBase" id="RU003744"/>
    </source>
</evidence>
<feature type="signal peptide" evidence="5">
    <location>
        <begin position="1"/>
        <end position="19"/>
    </location>
</feature>
<dbReference type="GO" id="GO:0030288">
    <property type="term" value="C:outer membrane-bounded periplasmic space"/>
    <property type="evidence" value="ECO:0007669"/>
    <property type="project" value="TreeGrafter"/>
</dbReference>
<dbReference type="AlphaFoldDB" id="A0A1Y3NTI5"/>
<accession>A0A1Y3NTI5</accession>
<proteinExistence type="inferred from homology"/>
<dbReference type="Proteomes" id="UP000195440">
    <property type="component" value="Unassembled WGS sequence"/>
</dbReference>
<evidence type="ECO:0000256" key="3">
    <source>
        <dbReference type="ARBA" id="ARBA00022729"/>
    </source>
</evidence>